<dbReference type="RefSeq" id="WP_284381555.1">
    <property type="nucleotide sequence ID" value="NZ_BSNM01000014.1"/>
</dbReference>
<keyword evidence="1" id="KW-0812">Transmembrane</keyword>
<reference evidence="2" key="2">
    <citation type="submission" date="2023-01" db="EMBL/GenBank/DDBJ databases">
        <title>Draft genome sequence of Litoribrevibacter albus strain NBRC 110071.</title>
        <authorList>
            <person name="Sun Q."/>
            <person name="Mori K."/>
        </authorList>
    </citation>
    <scope>NUCLEOTIDE SEQUENCE</scope>
    <source>
        <strain evidence="2">NBRC 110071</strain>
    </source>
</reference>
<protein>
    <submittedName>
        <fullName evidence="2">Uncharacterized protein</fullName>
    </submittedName>
</protein>
<dbReference type="EMBL" id="BSNM01000014">
    <property type="protein sequence ID" value="GLQ31820.1"/>
    <property type="molecule type" value="Genomic_DNA"/>
</dbReference>
<feature type="transmembrane region" description="Helical" evidence="1">
    <location>
        <begin position="59"/>
        <end position="79"/>
    </location>
</feature>
<evidence type="ECO:0000313" key="2">
    <source>
        <dbReference type="EMBL" id="GLQ31820.1"/>
    </source>
</evidence>
<evidence type="ECO:0000313" key="3">
    <source>
        <dbReference type="Proteomes" id="UP001161389"/>
    </source>
</evidence>
<dbReference type="Proteomes" id="UP001161389">
    <property type="component" value="Unassembled WGS sequence"/>
</dbReference>
<dbReference type="AlphaFoldDB" id="A0AA37SB34"/>
<name>A0AA37SB34_9GAMM</name>
<sequence>MKAFLRRLFSPLLSAFESGNEPYTYKPLNRKILLFISSIFLFLGSLVCFLIPSEADKGYYIPVVVFGSLGFVGLVIGLIGNDRAVAKIWNNK</sequence>
<proteinExistence type="predicted"/>
<accession>A0AA37SB34</accession>
<comment type="caution">
    <text evidence="2">The sequence shown here is derived from an EMBL/GenBank/DDBJ whole genome shotgun (WGS) entry which is preliminary data.</text>
</comment>
<keyword evidence="3" id="KW-1185">Reference proteome</keyword>
<evidence type="ECO:0000256" key="1">
    <source>
        <dbReference type="SAM" id="Phobius"/>
    </source>
</evidence>
<gene>
    <name evidence="2" type="ORF">GCM10007876_22990</name>
</gene>
<keyword evidence="1" id="KW-1133">Transmembrane helix</keyword>
<keyword evidence="1" id="KW-0472">Membrane</keyword>
<feature type="transmembrane region" description="Helical" evidence="1">
    <location>
        <begin position="32"/>
        <end position="53"/>
    </location>
</feature>
<reference evidence="2" key="1">
    <citation type="journal article" date="2014" name="Int. J. Syst. Evol. Microbiol.">
        <title>Complete genome sequence of Corynebacterium casei LMG S-19264T (=DSM 44701T), isolated from a smear-ripened cheese.</title>
        <authorList>
            <consortium name="US DOE Joint Genome Institute (JGI-PGF)"/>
            <person name="Walter F."/>
            <person name="Albersmeier A."/>
            <person name="Kalinowski J."/>
            <person name="Ruckert C."/>
        </authorList>
    </citation>
    <scope>NUCLEOTIDE SEQUENCE</scope>
    <source>
        <strain evidence="2">NBRC 110071</strain>
    </source>
</reference>
<organism evidence="2 3">
    <name type="scientific">Litoribrevibacter albus</name>
    <dbReference type="NCBI Taxonomy" id="1473156"/>
    <lineage>
        <taxon>Bacteria</taxon>
        <taxon>Pseudomonadati</taxon>
        <taxon>Pseudomonadota</taxon>
        <taxon>Gammaproteobacteria</taxon>
        <taxon>Oceanospirillales</taxon>
        <taxon>Oceanospirillaceae</taxon>
        <taxon>Litoribrevibacter</taxon>
    </lineage>
</organism>